<evidence type="ECO:0000256" key="1">
    <source>
        <dbReference type="ARBA" id="ARBA00004123"/>
    </source>
</evidence>
<feature type="compositionally biased region" description="Basic and acidic residues" evidence="13">
    <location>
        <begin position="196"/>
        <end position="205"/>
    </location>
</feature>
<reference evidence="15" key="1">
    <citation type="submission" date="2023-02" db="EMBL/GenBank/DDBJ databases">
        <title>Genome of toxic invasive species Heracleum sosnowskyi carries increased number of genes despite the absence of recent whole-genome duplications.</title>
        <authorList>
            <person name="Schelkunov M."/>
            <person name="Shtratnikova V."/>
            <person name="Makarenko M."/>
            <person name="Klepikova A."/>
            <person name="Omelchenko D."/>
            <person name="Novikova G."/>
            <person name="Obukhova E."/>
            <person name="Bogdanov V."/>
            <person name="Penin A."/>
            <person name="Logacheva M."/>
        </authorList>
    </citation>
    <scope>NUCLEOTIDE SEQUENCE</scope>
    <source>
        <strain evidence="15">Hsosn_3</strain>
        <tissue evidence="15">Leaf</tissue>
    </source>
</reference>
<dbReference type="PROSITE" id="PS00344">
    <property type="entry name" value="GATA_ZN_FINGER_1"/>
    <property type="match status" value="1"/>
</dbReference>
<evidence type="ECO:0000259" key="14">
    <source>
        <dbReference type="PROSITE" id="PS50114"/>
    </source>
</evidence>
<dbReference type="GO" id="GO:0005634">
    <property type="term" value="C:nucleus"/>
    <property type="evidence" value="ECO:0007669"/>
    <property type="project" value="UniProtKB-SubCell"/>
</dbReference>
<feature type="compositionally biased region" description="Basic residues" evidence="13">
    <location>
        <begin position="140"/>
        <end position="149"/>
    </location>
</feature>
<dbReference type="InterPro" id="IPR000679">
    <property type="entry name" value="Znf_GATA"/>
</dbReference>
<comment type="subcellular location">
    <subcellularLocation>
        <location evidence="1 11">Nucleus</location>
    </subcellularLocation>
</comment>
<comment type="caution">
    <text evidence="15">The sequence shown here is derived from an EMBL/GenBank/DDBJ whole genome shotgun (WGS) entry which is preliminary data.</text>
</comment>
<dbReference type="GO" id="GO:0030154">
    <property type="term" value="P:cell differentiation"/>
    <property type="evidence" value="ECO:0007669"/>
    <property type="project" value="TreeGrafter"/>
</dbReference>
<accession>A0AAD8HW02</accession>
<dbReference type="PANTHER" id="PTHR45658">
    <property type="entry name" value="GATA TRANSCRIPTION FACTOR"/>
    <property type="match status" value="1"/>
</dbReference>
<evidence type="ECO:0000256" key="12">
    <source>
        <dbReference type="PROSITE-ProRule" id="PRU00094"/>
    </source>
</evidence>
<dbReference type="EMBL" id="JAUIZM010000007">
    <property type="protein sequence ID" value="KAK1373467.1"/>
    <property type="molecule type" value="Genomic_DNA"/>
</dbReference>
<evidence type="ECO:0000256" key="4">
    <source>
        <dbReference type="ARBA" id="ARBA00022771"/>
    </source>
</evidence>
<reference evidence="15" key="2">
    <citation type="submission" date="2023-05" db="EMBL/GenBank/DDBJ databases">
        <authorList>
            <person name="Schelkunov M.I."/>
        </authorList>
    </citation>
    <scope>NUCLEOTIDE SEQUENCE</scope>
    <source>
        <strain evidence="15">Hsosn_3</strain>
        <tissue evidence="15">Leaf</tissue>
    </source>
</reference>
<comment type="function">
    <text evidence="11">Transcriptional activator that specifically binds 5'-GATA-3' or 5'-GAT-3' motifs within gene promoters.</text>
</comment>
<evidence type="ECO:0000256" key="2">
    <source>
        <dbReference type="ARBA" id="ARBA00005694"/>
    </source>
</evidence>
<dbReference type="PIRSF" id="PIRSF016992">
    <property type="entry name" value="TF_GATA_plant"/>
    <property type="match status" value="1"/>
</dbReference>
<feature type="domain" description="GATA-type" evidence="14">
    <location>
        <begin position="200"/>
        <end position="236"/>
    </location>
</feature>
<dbReference type="FunFam" id="3.30.50.10:FF:000018">
    <property type="entry name" value="GATA transcription factor"/>
    <property type="match status" value="1"/>
</dbReference>
<feature type="compositionally biased region" description="Low complexity" evidence="13">
    <location>
        <begin position="157"/>
        <end position="171"/>
    </location>
</feature>
<keyword evidence="6 11" id="KW-0805">Transcription regulation</keyword>
<organism evidence="15 16">
    <name type="scientific">Heracleum sosnowskyi</name>
    <dbReference type="NCBI Taxonomy" id="360622"/>
    <lineage>
        <taxon>Eukaryota</taxon>
        <taxon>Viridiplantae</taxon>
        <taxon>Streptophyta</taxon>
        <taxon>Embryophyta</taxon>
        <taxon>Tracheophyta</taxon>
        <taxon>Spermatophyta</taxon>
        <taxon>Magnoliopsida</taxon>
        <taxon>eudicotyledons</taxon>
        <taxon>Gunneridae</taxon>
        <taxon>Pentapetalae</taxon>
        <taxon>asterids</taxon>
        <taxon>campanulids</taxon>
        <taxon>Apiales</taxon>
        <taxon>Apiaceae</taxon>
        <taxon>Apioideae</taxon>
        <taxon>apioid superclade</taxon>
        <taxon>Tordylieae</taxon>
        <taxon>Tordyliinae</taxon>
        <taxon>Heracleum</taxon>
    </lineage>
</organism>
<keyword evidence="10 11" id="KW-0539">Nucleus</keyword>
<evidence type="ECO:0000256" key="10">
    <source>
        <dbReference type="ARBA" id="ARBA00023242"/>
    </source>
</evidence>
<dbReference type="SUPFAM" id="SSF57716">
    <property type="entry name" value="Glucocorticoid receptor-like (DNA-binding domain)"/>
    <property type="match status" value="1"/>
</dbReference>
<evidence type="ECO:0000256" key="8">
    <source>
        <dbReference type="ARBA" id="ARBA00023159"/>
    </source>
</evidence>
<dbReference type="PANTHER" id="PTHR45658:SF18">
    <property type="entry name" value="PROTEIN GAT2"/>
    <property type="match status" value="1"/>
</dbReference>
<evidence type="ECO:0000256" key="9">
    <source>
        <dbReference type="ARBA" id="ARBA00023163"/>
    </source>
</evidence>
<evidence type="ECO:0000256" key="13">
    <source>
        <dbReference type="SAM" id="MobiDB-lite"/>
    </source>
</evidence>
<evidence type="ECO:0000256" key="11">
    <source>
        <dbReference type="PIRNR" id="PIRNR016992"/>
    </source>
</evidence>
<evidence type="ECO:0000256" key="7">
    <source>
        <dbReference type="ARBA" id="ARBA00023125"/>
    </source>
</evidence>
<dbReference type="GO" id="GO:0045893">
    <property type="term" value="P:positive regulation of DNA-templated transcription"/>
    <property type="evidence" value="ECO:0007669"/>
    <property type="project" value="InterPro"/>
</dbReference>
<protein>
    <recommendedName>
        <fullName evidence="11">GATA transcription factor</fullName>
    </recommendedName>
</protein>
<dbReference type="PROSITE" id="PS50114">
    <property type="entry name" value="GATA_ZN_FINGER_2"/>
    <property type="match status" value="1"/>
</dbReference>
<dbReference type="InterPro" id="IPR016679">
    <property type="entry name" value="TF_GATA_pln"/>
</dbReference>
<evidence type="ECO:0000256" key="5">
    <source>
        <dbReference type="ARBA" id="ARBA00022833"/>
    </source>
</evidence>
<dbReference type="InterPro" id="IPR051140">
    <property type="entry name" value="GATA_TF"/>
</dbReference>
<comment type="similarity">
    <text evidence="2 11">Belongs to the type IV zinc-finger family. Class A subfamily.</text>
</comment>
<feature type="region of interest" description="Disordered" evidence="13">
    <location>
        <begin position="138"/>
        <end position="206"/>
    </location>
</feature>
<dbReference type="GO" id="GO:0043565">
    <property type="term" value="F:sequence-specific DNA binding"/>
    <property type="evidence" value="ECO:0007669"/>
    <property type="project" value="InterPro"/>
</dbReference>
<keyword evidence="3" id="KW-0479">Metal-binding</keyword>
<proteinExistence type="inferred from homology"/>
<evidence type="ECO:0000313" key="16">
    <source>
        <dbReference type="Proteomes" id="UP001237642"/>
    </source>
</evidence>
<keyword evidence="9 11" id="KW-0804">Transcription</keyword>
<keyword evidence="16" id="KW-1185">Reference proteome</keyword>
<keyword evidence="7 11" id="KW-0238">DNA-binding</keyword>
<dbReference type="CDD" id="cd00202">
    <property type="entry name" value="ZnF_GATA"/>
    <property type="match status" value="1"/>
</dbReference>
<dbReference type="GO" id="GO:0008270">
    <property type="term" value="F:zinc ion binding"/>
    <property type="evidence" value="ECO:0007669"/>
    <property type="project" value="UniProtKB-KW"/>
</dbReference>
<dbReference type="Gene3D" id="3.30.50.10">
    <property type="entry name" value="Erythroid Transcription Factor GATA-1, subunit A"/>
    <property type="match status" value="1"/>
</dbReference>
<dbReference type="AlphaFoldDB" id="A0AAD8HW02"/>
<keyword evidence="8 11" id="KW-0010">Activator</keyword>
<gene>
    <name evidence="15" type="ORF">POM88_029660</name>
</gene>
<dbReference type="Pfam" id="PF00320">
    <property type="entry name" value="GATA"/>
    <property type="match status" value="1"/>
</dbReference>
<sequence>MEKQQNVVCNEMKEKVVENGGSVSAEDTFVDELIDFSKAEEYGFYSKSEEVMVPFHLESINATNVDSPQFPLPLQESDLCLPAYERANLEWLSNFVDDFNPAYTLTMRVDNIGVKPEPKPEPKPSLKENCSATFSVQTKARSKRVRKGARGWSLNDSTSSSSSSSSCTPPSQLALDNYVSHSAADKQSVKKQKQKQKQDGGEPRRCSHCLVQKTPQWRAGPMGAKTLCNACGVRYKSGRLLPEYRPAISPTFSSEKHSNNHRKVMEMRKKKGDAGFVMPVKSF</sequence>
<name>A0AAD8HW02_9APIA</name>
<evidence type="ECO:0000256" key="6">
    <source>
        <dbReference type="ARBA" id="ARBA00023015"/>
    </source>
</evidence>
<dbReference type="Proteomes" id="UP001237642">
    <property type="component" value="Unassembled WGS sequence"/>
</dbReference>
<keyword evidence="5" id="KW-0862">Zinc</keyword>
<keyword evidence="4 12" id="KW-0863">Zinc-finger</keyword>
<dbReference type="InterPro" id="IPR013088">
    <property type="entry name" value="Znf_NHR/GATA"/>
</dbReference>
<evidence type="ECO:0000256" key="3">
    <source>
        <dbReference type="ARBA" id="ARBA00022723"/>
    </source>
</evidence>
<dbReference type="SMART" id="SM00401">
    <property type="entry name" value="ZnF_GATA"/>
    <property type="match status" value="1"/>
</dbReference>
<evidence type="ECO:0000313" key="15">
    <source>
        <dbReference type="EMBL" id="KAK1373467.1"/>
    </source>
</evidence>